<organism evidence="1 2">
    <name type="scientific">Desulfonatronospira thiodismutans ASO3-1</name>
    <dbReference type="NCBI Taxonomy" id="555779"/>
    <lineage>
        <taxon>Bacteria</taxon>
        <taxon>Pseudomonadati</taxon>
        <taxon>Thermodesulfobacteriota</taxon>
        <taxon>Desulfovibrionia</taxon>
        <taxon>Desulfovibrionales</taxon>
        <taxon>Desulfonatronovibrionaceae</taxon>
        <taxon>Desulfonatronospira</taxon>
    </lineage>
</organism>
<accession>D6SNB2</accession>
<reference evidence="1" key="1">
    <citation type="submission" date="2010-05" db="EMBL/GenBank/DDBJ databases">
        <title>The draft genome of Desulfonatronospira thiodismutans ASO3-1.</title>
        <authorList>
            <consortium name="US DOE Joint Genome Institute (JGI-PGF)"/>
            <person name="Lucas S."/>
            <person name="Copeland A."/>
            <person name="Lapidus A."/>
            <person name="Cheng J.-F."/>
            <person name="Bruce D."/>
            <person name="Goodwin L."/>
            <person name="Pitluck S."/>
            <person name="Chertkov O."/>
            <person name="Brettin T."/>
            <person name="Detter J.C."/>
            <person name="Han C."/>
            <person name="Land M.L."/>
            <person name="Hauser L."/>
            <person name="Kyrpides N."/>
            <person name="Mikhailova N."/>
            <person name="Muyzer G."/>
            <person name="Woyke T."/>
        </authorList>
    </citation>
    <scope>NUCLEOTIDE SEQUENCE [LARGE SCALE GENOMIC DNA]</scope>
    <source>
        <strain evidence="1">ASO3-1</strain>
    </source>
</reference>
<sequence length="52" mass="5720">MKKGLPHQAGSLLFIYTGSVDMDIIPFPLVFSSSSLALRLKGRFGPGVRYFC</sequence>
<proteinExistence type="predicted"/>
<keyword evidence="2" id="KW-1185">Reference proteome</keyword>
<protein>
    <submittedName>
        <fullName evidence="1">Uncharacterized protein</fullName>
    </submittedName>
</protein>
<gene>
    <name evidence="1" type="ORF">Dthio_PD1589</name>
</gene>
<dbReference type="Proteomes" id="UP000005496">
    <property type="component" value="Unassembled WGS sequence"/>
</dbReference>
<comment type="caution">
    <text evidence="1">The sequence shown here is derived from an EMBL/GenBank/DDBJ whole genome shotgun (WGS) entry which is preliminary data.</text>
</comment>
<evidence type="ECO:0000313" key="1">
    <source>
        <dbReference type="EMBL" id="EFI34238.1"/>
    </source>
</evidence>
<dbReference type="AlphaFoldDB" id="D6SNB2"/>
<name>D6SNB2_9BACT</name>
<evidence type="ECO:0000313" key="2">
    <source>
        <dbReference type="Proteomes" id="UP000005496"/>
    </source>
</evidence>
<dbReference type="EMBL" id="ACJN02000002">
    <property type="protein sequence ID" value="EFI34238.1"/>
    <property type="molecule type" value="Genomic_DNA"/>
</dbReference>